<dbReference type="Proteomes" id="UP000823775">
    <property type="component" value="Unassembled WGS sequence"/>
</dbReference>
<protein>
    <submittedName>
        <fullName evidence="1">Uncharacterized protein</fullName>
    </submittedName>
</protein>
<organism evidence="1 2">
    <name type="scientific">Datura stramonium</name>
    <name type="common">Jimsonweed</name>
    <name type="synonym">Common thornapple</name>
    <dbReference type="NCBI Taxonomy" id="4076"/>
    <lineage>
        <taxon>Eukaryota</taxon>
        <taxon>Viridiplantae</taxon>
        <taxon>Streptophyta</taxon>
        <taxon>Embryophyta</taxon>
        <taxon>Tracheophyta</taxon>
        <taxon>Spermatophyta</taxon>
        <taxon>Magnoliopsida</taxon>
        <taxon>eudicotyledons</taxon>
        <taxon>Gunneridae</taxon>
        <taxon>Pentapetalae</taxon>
        <taxon>asterids</taxon>
        <taxon>lamiids</taxon>
        <taxon>Solanales</taxon>
        <taxon>Solanaceae</taxon>
        <taxon>Solanoideae</taxon>
        <taxon>Datureae</taxon>
        <taxon>Datura</taxon>
    </lineage>
</organism>
<evidence type="ECO:0000313" key="1">
    <source>
        <dbReference type="EMBL" id="MCD7472855.1"/>
    </source>
</evidence>
<reference evidence="1 2" key="1">
    <citation type="journal article" date="2021" name="BMC Genomics">
        <title>Datura genome reveals duplications of psychoactive alkaloid biosynthetic genes and high mutation rate following tissue culture.</title>
        <authorList>
            <person name="Rajewski A."/>
            <person name="Carter-House D."/>
            <person name="Stajich J."/>
            <person name="Litt A."/>
        </authorList>
    </citation>
    <scope>NUCLEOTIDE SEQUENCE [LARGE SCALE GENOMIC DNA]</scope>
    <source>
        <strain evidence="1">AR-01</strain>
    </source>
</reference>
<dbReference type="EMBL" id="JACEIK010001884">
    <property type="protein sequence ID" value="MCD7472855.1"/>
    <property type="molecule type" value="Genomic_DNA"/>
</dbReference>
<name>A0ABS8TQG2_DATST</name>
<keyword evidence="2" id="KW-1185">Reference proteome</keyword>
<proteinExistence type="predicted"/>
<comment type="caution">
    <text evidence="1">The sequence shown here is derived from an EMBL/GenBank/DDBJ whole genome shotgun (WGS) entry which is preliminary data.</text>
</comment>
<evidence type="ECO:0000313" key="2">
    <source>
        <dbReference type="Proteomes" id="UP000823775"/>
    </source>
</evidence>
<accession>A0ABS8TQG2</accession>
<gene>
    <name evidence="1" type="ORF">HAX54_014259</name>
</gene>
<sequence>MSHKKQLLLFLSEIINWVEPEQGNACFDVLHPGAEQVVLVTFEIEVLPRGMPGQCRIVSTQFMDIGALLMFIDTLCSTQFMDIGALLMFIDTLLY</sequence>